<organism evidence="3">
    <name type="scientific">Schizophyllum commune (strain H4-8 / FGSC 9210)</name>
    <name type="common">Split gill fungus</name>
    <dbReference type="NCBI Taxonomy" id="578458"/>
    <lineage>
        <taxon>Eukaryota</taxon>
        <taxon>Fungi</taxon>
        <taxon>Dikarya</taxon>
        <taxon>Basidiomycota</taxon>
        <taxon>Agaricomycotina</taxon>
        <taxon>Agaricomycetes</taxon>
        <taxon>Agaricomycetidae</taxon>
        <taxon>Agaricales</taxon>
        <taxon>Schizophyllaceae</taxon>
        <taxon>Schizophyllum</taxon>
    </lineage>
</organism>
<dbReference type="AlphaFoldDB" id="D8PY33"/>
<feature type="region of interest" description="Disordered" evidence="1">
    <location>
        <begin position="531"/>
        <end position="570"/>
    </location>
</feature>
<reference evidence="2 3" key="1">
    <citation type="journal article" date="2010" name="Nat. Biotechnol.">
        <title>Genome sequence of the model mushroom Schizophyllum commune.</title>
        <authorList>
            <person name="Ohm R.A."/>
            <person name="de Jong J.F."/>
            <person name="Lugones L.G."/>
            <person name="Aerts A."/>
            <person name="Kothe E."/>
            <person name="Stajich J.E."/>
            <person name="de Vries R.P."/>
            <person name="Record E."/>
            <person name="Levasseur A."/>
            <person name="Baker S.E."/>
            <person name="Bartholomew K.A."/>
            <person name="Coutinho P.M."/>
            <person name="Erdmann S."/>
            <person name="Fowler T.J."/>
            <person name="Gathman A.C."/>
            <person name="Lombard V."/>
            <person name="Henrissat B."/>
            <person name="Knabe N."/>
            <person name="Kuees U."/>
            <person name="Lilly W.W."/>
            <person name="Lindquist E."/>
            <person name="Lucas S."/>
            <person name="Magnuson J.K."/>
            <person name="Piumi F."/>
            <person name="Raudaskoski M."/>
            <person name="Salamov A."/>
            <person name="Schmutz J."/>
            <person name="Schwarze F.W.M.R."/>
            <person name="vanKuyk P.A."/>
            <person name="Horton J.S."/>
            <person name="Grigoriev I.V."/>
            <person name="Woesten H.A.B."/>
        </authorList>
    </citation>
    <scope>NUCLEOTIDE SEQUENCE [LARGE SCALE GENOMIC DNA]</scope>
    <source>
        <strain evidence="3">H4-8 / FGSC 9210</strain>
    </source>
</reference>
<keyword evidence="3" id="KW-1185">Reference proteome</keyword>
<dbReference type="EMBL" id="GL377304">
    <property type="protein sequence ID" value="EFI99780.1"/>
    <property type="molecule type" value="Genomic_DNA"/>
</dbReference>
<dbReference type="Gene3D" id="3.40.50.11960">
    <property type="match status" value="1"/>
</dbReference>
<feature type="region of interest" description="Disordered" evidence="1">
    <location>
        <begin position="311"/>
        <end position="331"/>
    </location>
</feature>
<dbReference type="Proteomes" id="UP000007431">
    <property type="component" value="Unassembled WGS sequence"/>
</dbReference>
<feature type="region of interest" description="Disordered" evidence="1">
    <location>
        <begin position="398"/>
        <end position="427"/>
    </location>
</feature>
<evidence type="ECO:0000256" key="1">
    <source>
        <dbReference type="SAM" id="MobiDB-lite"/>
    </source>
</evidence>
<dbReference type="InterPro" id="IPR019341">
    <property type="entry name" value="Alpha/Gamma-adaptin-bd_p34"/>
</dbReference>
<dbReference type="OMA" id="PWTIVNK"/>
<feature type="region of interest" description="Disordered" evidence="1">
    <location>
        <begin position="163"/>
        <end position="183"/>
    </location>
</feature>
<dbReference type="VEuPathDB" id="FungiDB:SCHCODRAFT_02490682"/>
<feature type="region of interest" description="Disordered" evidence="1">
    <location>
        <begin position="439"/>
        <end position="486"/>
    </location>
</feature>
<dbReference type="OrthoDB" id="10261384at2759"/>
<evidence type="ECO:0000313" key="3">
    <source>
        <dbReference type="Proteomes" id="UP000007431"/>
    </source>
</evidence>
<gene>
    <name evidence="2" type="ORF">SCHCODRAFT_107392</name>
</gene>
<feature type="compositionally biased region" description="Basic and acidic residues" evidence="1">
    <location>
        <begin position="546"/>
        <end position="570"/>
    </location>
</feature>
<feature type="non-terminal residue" evidence="2">
    <location>
        <position position="570"/>
    </location>
</feature>
<dbReference type="HOGENOM" id="CLU_048001_1_0_1"/>
<dbReference type="STRING" id="578458.D8PY33"/>
<dbReference type="InParanoid" id="D8PY33"/>
<proteinExistence type="predicted"/>
<feature type="compositionally biased region" description="Acidic residues" evidence="1">
    <location>
        <begin position="473"/>
        <end position="482"/>
    </location>
</feature>
<sequence length="570" mass="61641">MAGDEEIQVDISATAVCRILTVSTSRRQATALVNLVKCLDEASSSDATASEEEQIPWTISNKYYFADVHFAPHAIHGLSPHRVQNVPAVIFAWAHGEAYKHHIQRLANDLDGYEPEVCLAVRLDPTQDIKDEDRADEEDLREEENAIDEFLASHGFEFVDASARSTPRAEESTETHTEAMSHGIPRLPRVVDALSTIMWPSMQSQARPRATRGRSAELLDWAQDSPDTSIALDTDHSRAAVDDIVARSGSGLAAQEGRMRREMEALERWLEKDDFDFHDDPWRFSARAGGSMVSSPLSEESLSVFGARTPSAVQTPGATQSPGGFDDDFTVFVSAPPTEAHVSDVPFSSDASLHADTSFTSNASLDPHTSFDAPFSFDQARSRSNSLAPHAGPFYHSLGSVSDFGDEQAPGPHDILPSDDEDEDLPSQAEIREASARIFGAPHASSSNPGAPSSTAPHTTSVPSDPPTAALSDDQDDPDDYEMAPFDLSRVMSALQGMKEEIAGMENEDERRKAAAKVALGLVYGLEAERGGLDEERSGLEAGRGGLDEERGGLNEARREDGARVGGEDA</sequence>
<dbReference type="KEGG" id="scm:SCHCO_02490682"/>
<feature type="compositionally biased region" description="Polar residues" evidence="1">
    <location>
        <begin position="311"/>
        <end position="322"/>
    </location>
</feature>
<feature type="compositionally biased region" description="Basic and acidic residues" evidence="1">
    <location>
        <begin position="167"/>
        <end position="179"/>
    </location>
</feature>
<dbReference type="PANTHER" id="PTHR14659">
    <property type="entry name" value="ALPHA- AND GAMMA-ADAPTIN-BINDING PROTEIN P34"/>
    <property type="match status" value="1"/>
</dbReference>
<protein>
    <submittedName>
        <fullName evidence="2">Uncharacterized protein</fullName>
    </submittedName>
</protein>
<dbReference type="PANTHER" id="PTHR14659:SF1">
    <property type="entry name" value="ALPHA- AND GAMMA-ADAPTIN-BINDING PROTEIN P34"/>
    <property type="match status" value="1"/>
</dbReference>
<feature type="compositionally biased region" description="Polar residues" evidence="1">
    <location>
        <begin position="444"/>
        <end position="463"/>
    </location>
</feature>
<accession>D8PY33</accession>
<name>D8PY33_SCHCM</name>
<evidence type="ECO:0000313" key="2">
    <source>
        <dbReference type="EMBL" id="EFI99780.1"/>
    </source>
</evidence>
<dbReference type="RefSeq" id="XP_003034683.1">
    <property type="nucleotide sequence ID" value="XM_003034637.1"/>
</dbReference>
<dbReference type="GeneID" id="9586647"/>
<dbReference type="eggNOG" id="ENOG502SJ9Z">
    <property type="taxonomic scope" value="Eukaryota"/>
</dbReference>